<evidence type="ECO:0000313" key="2">
    <source>
        <dbReference type="Proteomes" id="UP000233551"/>
    </source>
</evidence>
<protein>
    <submittedName>
        <fullName evidence="1">Uncharacterized protein</fullName>
    </submittedName>
</protein>
<dbReference type="AlphaFoldDB" id="A0A2I0JW95"/>
<keyword evidence="2" id="KW-1185">Reference proteome</keyword>
<sequence length="146" mass="16394">MRYRPSCDRCAPWETAHQPTHGLQQPPWLSQLHLVVCSQKRLVASCRTPSRDQPPNQRLLQPLQPPLARDLEERPRLATRDFAHPLTVLHSRVQGLKHGQRVTVSSLYIPVAFTGGREPLNSLSTVLPEKVTRGLENSQVVACLGD</sequence>
<organism evidence="1 2">
    <name type="scientific">Punica granatum</name>
    <name type="common">Pomegranate</name>
    <dbReference type="NCBI Taxonomy" id="22663"/>
    <lineage>
        <taxon>Eukaryota</taxon>
        <taxon>Viridiplantae</taxon>
        <taxon>Streptophyta</taxon>
        <taxon>Embryophyta</taxon>
        <taxon>Tracheophyta</taxon>
        <taxon>Spermatophyta</taxon>
        <taxon>Magnoliopsida</taxon>
        <taxon>eudicotyledons</taxon>
        <taxon>Gunneridae</taxon>
        <taxon>Pentapetalae</taxon>
        <taxon>rosids</taxon>
        <taxon>malvids</taxon>
        <taxon>Myrtales</taxon>
        <taxon>Lythraceae</taxon>
        <taxon>Punica</taxon>
    </lineage>
</organism>
<name>A0A2I0JW95_PUNGR</name>
<gene>
    <name evidence="1" type="ORF">CRG98_019031</name>
</gene>
<dbReference type="Proteomes" id="UP000233551">
    <property type="component" value="Unassembled WGS sequence"/>
</dbReference>
<comment type="caution">
    <text evidence="1">The sequence shown here is derived from an EMBL/GenBank/DDBJ whole genome shotgun (WGS) entry which is preliminary data.</text>
</comment>
<evidence type="ECO:0000313" key="1">
    <source>
        <dbReference type="EMBL" id="PKI60555.1"/>
    </source>
</evidence>
<reference evidence="1 2" key="1">
    <citation type="submission" date="2017-11" db="EMBL/GenBank/DDBJ databases">
        <title>De-novo sequencing of pomegranate (Punica granatum L.) genome.</title>
        <authorList>
            <person name="Akparov Z."/>
            <person name="Amiraslanov A."/>
            <person name="Hajiyeva S."/>
            <person name="Abbasov M."/>
            <person name="Kaur K."/>
            <person name="Hamwieh A."/>
            <person name="Solovyev V."/>
            <person name="Salamov A."/>
            <person name="Braich B."/>
            <person name="Kosarev P."/>
            <person name="Mahmoud A."/>
            <person name="Hajiyev E."/>
            <person name="Babayeva S."/>
            <person name="Izzatullayeva V."/>
            <person name="Mammadov A."/>
            <person name="Mammadov A."/>
            <person name="Sharifova S."/>
            <person name="Ojaghi J."/>
            <person name="Eynullazada K."/>
            <person name="Bayramov B."/>
            <person name="Abdulazimova A."/>
            <person name="Shahmuradov I."/>
        </authorList>
    </citation>
    <scope>NUCLEOTIDE SEQUENCE [LARGE SCALE GENOMIC DNA]</scope>
    <source>
        <strain evidence="2">cv. AG2017</strain>
        <tissue evidence="1">Leaf</tissue>
    </source>
</reference>
<accession>A0A2I0JW95</accession>
<proteinExistence type="predicted"/>
<dbReference type="EMBL" id="PGOL01001146">
    <property type="protein sequence ID" value="PKI60555.1"/>
    <property type="molecule type" value="Genomic_DNA"/>
</dbReference>